<sequence length="424" mass="47519">MNALRWLSAHGSMKAERIPLDELTGWRRDPGTGNLVHASGKFFSVEGVDVRYPDGPVSRWAQPIINQPEVGVLGILMRRLDGVPQLLLQAKHEPGNVNGAQLSPTVQATRSNYTRVHGGRPVPYLDRFRSPDGRVLSDVRQSEQGSWFYRKRNRNMVVEITDDLAPSAGFRWLALDDVLDLLSVPDVVNMDTRTVLSCLPPSVWGDEYAMSGRSRHDMGEILSWITQRRSTVEIHVERIPLDRVGGWRRERGAIAHETGRYFTVMGVSVTASDREVGAWTQPMIEPTATGVVAFLLNRFDGVPHVLVRARVEPGYADVAELGPTVQCAPANHDTPPPYLEEVLGTPPGRVLFDTMLSEEGGRFHHARNRYLIVETDADHAHPDFRWVSLPQLTELLRHSHYLNVQARTLIACLYSVVREMVAAR</sequence>
<name>A0ABV5S8I1_9ACTN</name>
<evidence type="ECO:0000259" key="1">
    <source>
        <dbReference type="Pfam" id="PF03559"/>
    </source>
</evidence>
<reference evidence="2 3" key="1">
    <citation type="submission" date="2024-09" db="EMBL/GenBank/DDBJ databases">
        <authorList>
            <person name="Sun Q."/>
            <person name="Mori K."/>
        </authorList>
    </citation>
    <scope>NUCLEOTIDE SEQUENCE [LARGE SCALE GENOMIC DNA]</scope>
    <source>
        <strain evidence="2 3">JCM 3143</strain>
    </source>
</reference>
<dbReference type="Proteomes" id="UP001589532">
    <property type="component" value="Unassembled WGS sequence"/>
</dbReference>
<gene>
    <name evidence="2" type="ORF">ACFFSA_32970</name>
</gene>
<protein>
    <submittedName>
        <fullName evidence="2">NDP-hexose 2,3-dehydratase family protein</fullName>
    </submittedName>
</protein>
<feature type="domain" description="dTDP-4-dehydro-6-deoxy-alpha-D-glucopyranose 2,3-dehydratase" evidence="1">
    <location>
        <begin position="9"/>
        <end position="199"/>
    </location>
</feature>
<dbReference type="Gene3D" id="3.90.79.40">
    <property type="entry name" value="EvaA sugar 2,3-dehydratase subunit"/>
    <property type="match status" value="2"/>
</dbReference>
<accession>A0ABV5S8I1</accession>
<dbReference type="Pfam" id="PF03559">
    <property type="entry name" value="Hexose_dehydrat"/>
    <property type="match status" value="2"/>
</dbReference>
<keyword evidence="3" id="KW-1185">Reference proteome</keyword>
<dbReference type="EMBL" id="JBHMBW010000037">
    <property type="protein sequence ID" value="MFB9627920.1"/>
    <property type="molecule type" value="Genomic_DNA"/>
</dbReference>
<dbReference type="InterPro" id="IPR005212">
    <property type="entry name" value="EvaA-like"/>
</dbReference>
<feature type="domain" description="dTDP-4-dehydro-6-deoxy-alpha-D-glucopyranose 2,3-dehydratase" evidence="1">
    <location>
        <begin position="219"/>
        <end position="413"/>
    </location>
</feature>
<comment type="caution">
    <text evidence="2">The sequence shown here is derived from an EMBL/GenBank/DDBJ whole genome shotgun (WGS) entry which is preliminary data.</text>
</comment>
<organism evidence="2 3">
    <name type="scientific">Nonomuraea helvata</name>
    <dbReference type="NCBI Taxonomy" id="37484"/>
    <lineage>
        <taxon>Bacteria</taxon>
        <taxon>Bacillati</taxon>
        <taxon>Actinomycetota</taxon>
        <taxon>Actinomycetes</taxon>
        <taxon>Streptosporangiales</taxon>
        <taxon>Streptosporangiaceae</taxon>
        <taxon>Nonomuraea</taxon>
    </lineage>
</organism>
<dbReference type="RefSeq" id="WP_344986953.1">
    <property type="nucleotide sequence ID" value="NZ_BAAAXV010000001.1"/>
</dbReference>
<proteinExistence type="predicted"/>
<evidence type="ECO:0000313" key="3">
    <source>
        <dbReference type="Proteomes" id="UP001589532"/>
    </source>
</evidence>
<evidence type="ECO:0000313" key="2">
    <source>
        <dbReference type="EMBL" id="MFB9627920.1"/>
    </source>
</evidence>
<dbReference type="InterPro" id="IPR038153">
    <property type="entry name" value="EvaA-like_sf"/>
</dbReference>